<dbReference type="InterPro" id="IPR058625">
    <property type="entry name" value="MdtA-like_BSH"/>
</dbReference>
<dbReference type="Pfam" id="PF25944">
    <property type="entry name" value="Beta-barrel_RND"/>
    <property type="match status" value="1"/>
</dbReference>
<evidence type="ECO:0000259" key="4">
    <source>
        <dbReference type="Pfam" id="PF25876"/>
    </source>
</evidence>
<proteinExistence type="inferred from homology"/>
<dbReference type="InterPro" id="IPR006143">
    <property type="entry name" value="RND_pump_MFP"/>
</dbReference>
<dbReference type="PANTHER" id="PTHR30158">
    <property type="entry name" value="ACRA/E-RELATED COMPONENT OF DRUG EFFLUX TRANSPORTER"/>
    <property type="match status" value="1"/>
</dbReference>
<dbReference type="Proteomes" id="UP001606302">
    <property type="component" value="Unassembled WGS sequence"/>
</dbReference>
<sequence>MKWARGSKAGLGAMCLAAGLGAGLQGCSPAGSQTGPAAAPPPPEVGVVTVAPGRADLSVELPGRLEAYRVAQVRARAAGILHKRLFTEGSDVKAGQPLFDIDAAPYRATLASAQAQLARAEANLMQAQALADRYAPLARSQAVSQQEALNAQAAAKQAAADVQAGKAAVQTALINLGYATVTAPIAGRIGRALVTEGALVGQGEATPLAVVQQIDKLYVNFTQSAADVMRLRQALAAGRLQRAGGGEAAKVQVLLEDGSVFPQAGKLLFSDLSVDANTGQIALRAELPNPQGLLLPGLYVRVRLAQAEVADGVLLPQQAVARGSAGDSVLVVADDGAVTARPVKLGPAQGGRALVLDGLKAGEKVVVDGLQKVKAGGKARPVAVAAAGSAPVAAAPASAASR</sequence>
<dbReference type="Pfam" id="PF25917">
    <property type="entry name" value="BSH_RND"/>
    <property type="match status" value="1"/>
</dbReference>
<dbReference type="RefSeq" id="WP_394509246.1">
    <property type="nucleotide sequence ID" value="NZ_JBIGHX010000001.1"/>
</dbReference>
<dbReference type="InterPro" id="IPR058624">
    <property type="entry name" value="MdtA-like_HH"/>
</dbReference>
<feature type="chain" id="PRO_5046009391" evidence="3">
    <location>
        <begin position="23"/>
        <end position="402"/>
    </location>
</feature>
<evidence type="ECO:0000256" key="3">
    <source>
        <dbReference type="SAM" id="SignalP"/>
    </source>
</evidence>
<dbReference type="InterPro" id="IPR058626">
    <property type="entry name" value="MdtA-like_b-barrel"/>
</dbReference>
<feature type="signal peptide" evidence="3">
    <location>
        <begin position="1"/>
        <end position="22"/>
    </location>
</feature>
<dbReference type="EMBL" id="JBIGHX010000001">
    <property type="protein sequence ID" value="MFG6460434.1"/>
    <property type="molecule type" value="Genomic_DNA"/>
</dbReference>
<dbReference type="InterPro" id="IPR058627">
    <property type="entry name" value="MdtA-like_C"/>
</dbReference>
<comment type="subcellular location">
    <subcellularLocation>
        <location evidence="1">Cell envelope</location>
    </subcellularLocation>
</comment>
<evidence type="ECO:0000256" key="2">
    <source>
        <dbReference type="ARBA" id="ARBA00009477"/>
    </source>
</evidence>
<feature type="domain" description="Multidrug resistance protein MdtA-like barrel-sandwich hybrid" evidence="5">
    <location>
        <begin position="69"/>
        <end position="212"/>
    </location>
</feature>
<dbReference type="Pfam" id="PF25876">
    <property type="entry name" value="HH_MFP_RND"/>
    <property type="match status" value="1"/>
</dbReference>
<evidence type="ECO:0000313" key="8">
    <source>
        <dbReference type="EMBL" id="MFG6460434.1"/>
    </source>
</evidence>
<keyword evidence="9" id="KW-1185">Reference proteome</keyword>
<organism evidence="8 9">
    <name type="scientific">Pelomonas lactea</name>
    <dbReference type="NCBI Taxonomy" id="3299030"/>
    <lineage>
        <taxon>Bacteria</taxon>
        <taxon>Pseudomonadati</taxon>
        <taxon>Pseudomonadota</taxon>
        <taxon>Betaproteobacteria</taxon>
        <taxon>Burkholderiales</taxon>
        <taxon>Sphaerotilaceae</taxon>
        <taxon>Roseateles</taxon>
    </lineage>
</organism>
<dbReference type="PROSITE" id="PS51257">
    <property type="entry name" value="PROKAR_LIPOPROTEIN"/>
    <property type="match status" value="1"/>
</dbReference>
<dbReference type="NCBIfam" id="TIGR01730">
    <property type="entry name" value="RND_mfp"/>
    <property type="match status" value="1"/>
</dbReference>
<gene>
    <name evidence="8" type="ORF">ACG04Q_02545</name>
</gene>
<accession>A0ABW7GEZ0</accession>
<reference evidence="8 9" key="1">
    <citation type="submission" date="2024-08" db="EMBL/GenBank/DDBJ databases">
        <authorList>
            <person name="Lu H."/>
        </authorList>
    </citation>
    <scope>NUCLEOTIDE SEQUENCE [LARGE SCALE GENOMIC DNA]</scope>
    <source>
        <strain evidence="8 9">DXS20W</strain>
    </source>
</reference>
<feature type="domain" description="Multidrug resistance protein MdtA-like alpha-helical hairpin" evidence="4">
    <location>
        <begin position="109"/>
        <end position="179"/>
    </location>
</feature>
<comment type="similarity">
    <text evidence="2">Belongs to the membrane fusion protein (MFP) (TC 8.A.1) family.</text>
</comment>
<dbReference type="SUPFAM" id="SSF111369">
    <property type="entry name" value="HlyD-like secretion proteins"/>
    <property type="match status" value="1"/>
</dbReference>
<comment type="caution">
    <text evidence="8">The sequence shown here is derived from an EMBL/GenBank/DDBJ whole genome shotgun (WGS) entry which is preliminary data.</text>
</comment>
<dbReference type="Gene3D" id="1.10.287.470">
    <property type="entry name" value="Helix hairpin bin"/>
    <property type="match status" value="1"/>
</dbReference>
<evidence type="ECO:0000259" key="5">
    <source>
        <dbReference type="Pfam" id="PF25917"/>
    </source>
</evidence>
<keyword evidence="3" id="KW-0732">Signal</keyword>
<protein>
    <submittedName>
        <fullName evidence="8">Efflux RND transporter periplasmic adaptor subunit</fullName>
    </submittedName>
</protein>
<dbReference type="Gene3D" id="2.40.30.170">
    <property type="match status" value="1"/>
</dbReference>
<evidence type="ECO:0000259" key="6">
    <source>
        <dbReference type="Pfam" id="PF25944"/>
    </source>
</evidence>
<dbReference type="Gene3D" id="2.40.50.100">
    <property type="match status" value="1"/>
</dbReference>
<evidence type="ECO:0000256" key="1">
    <source>
        <dbReference type="ARBA" id="ARBA00004196"/>
    </source>
</evidence>
<dbReference type="Pfam" id="PF25967">
    <property type="entry name" value="RND-MFP_C"/>
    <property type="match status" value="1"/>
</dbReference>
<feature type="domain" description="Multidrug resistance protein MdtA-like C-terminal permuted SH3" evidence="7">
    <location>
        <begin position="313"/>
        <end position="372"/>
    </location>
</feature>
<name>A0ABW7GEZ0_9BURK</name>
<evidence type="ECO:0000259" key="7">
    <source>
        <dbReference type="Pfam" id="PF25967"/>
    </source>
</evidence>
<evidence type="ECO:0000313" key="9">
    <source>
        <dbReference type="Proteomes" id="UP001606302"/>
    </source>
</evidence>
<dbReference type="Gene3D" id="2.40.420.20">
    <property type="match status" value="1"/>
</dbReference>
<feature type="domain" description="Multidrug resistance protein MdtA-like beta-barrel" evidence="6">
    <location>
        <begin position="217"/>
        <end position="306"/>
    </location>
</feature>
<dbReference type="PANTHER" id="PTHR30158:SF3">
    <property type="entry name" value="MULTIDRUG EFFLUX PUMP SUBUNIT ACRA-RELATED"/>
    <property type="match status" value="1"/>
</dbReference>